<organism evidence="2 3">
    <name type="scientific">Nitrospira tepida</name>
    <dbReference type="NCBI Taxonomy" id="2973512"/>
    <lineage>
        <taxon>Bacteria</taxon>
        <taxon>Pseudomonadati</taxon>
        <taxon>Nitrospirota</taxon>
        <taxon>Nitrospiria</taxon>
        <taxon>Nitrospirales</taxon>
        <taxon>Nitrospiraceae</taxon>
        <taxon>Nitrospira</taxon>
    </lineage>
</organism>
<dbReference type="KEGG" id="nti:DNFV4_02745"/>
<dbReference type="KEGG" id="nti:DNFV4_02835"/>
<dbReference type="RefSeq" id="WP_289269049.1">
    <property type="nucleotide sequence ID" value="NZ_OX365700.1"/>
</dbReference>
<evidence type="ECO:0000313" key="3">
    <source>
        <dbReference type="Proteomes" id="UP001179121"/>
    </source>
</evidence>
<dbReference type="Proteomes" id="UP001179121">
    <property type="component" value="Chromosome"/>
</dbReference>
<proteinExistence type="predicted"/>
<evidence type="ECO:0000313" key="2">
    <source>
        <dbReference type="EMBL" id="CAI4032405.1"/>
    </source>
</evidence>
<gene>
    <name evidence="1" type="ORF">DNFV4_02745</name>
    <name evidence="2" type="ORF">DNFV4_02835</name>
</gene>
<keyword evidence="3" id="KW-1185">Reference proteome</keyword>
<dbReference type="EMBL" id="OX365700">
    <property type="protein sequence ID" value="CAI4032405.1"/>
    <property type="molecule type" value="Genomic_DNA"/>
</dbReference>
<accession>A0AA86N0N6</accession>
<dbReference type="EMBL" id="OX365700">
    <property type="protein sequence ID" value="CAI4032315.1"/>
    <property type="molecule type" value="Genomic_DNA"/>
</dbReference>
<sequence>MRRRRPRPRLPNGVEIKKRILAEGLELIWLLQRRPSSRAHVEQVLGIPHREFYRYLQALRLLKAPLTRDRNRETGGIEYSLPAWWP</sequence>
<protein>
    <submittedName>
        <fullName evidence="2">Uncharacterized protein</fullName>
    </submittedName>
</protein>
<reference evidence="2" key="1">
    <citation type="submission" date="2022-10" db="EMBL/GenBank/DDBJ databases">
        <authorList>
            <person name="Koch H."/>
        </authorList>
    </citation>
    <scope>NUCLEOTIDE SEQUENCE</scope>
    <source>
        <strain evidence="2">DNF</strain>
    </source>
</reference>
<evidence type="ECO:0000313" key="1">
    <source>
        <dbReference type="EMBL" id="CAI4032315.1"/>
    </source>
</evidence>
<dbReference type="AlphaFoldDB" id="A0AA86N0N6"/>
<name>A0AA86N0N6_9BACT</name>